<sequence>MSSTTKPEPEAAAVQRQQKVRWYRSTFYNMTILGLCNFAAPGIWGAMNSLGGGGAQKPYLVNTANALTFCLMVVSCWVSSALVHYIGIKGALIFGTLGYAPYAAGLYTNNRFGTEWLVILGAALCGLSAGVFWMAEAAIAIAYPEPWNQGKALGYWLTYRLAGQILGGAINLGLNADKDEAGKVSYTVFLIFIALQASGPLVALLLNQPHQVERKDGKKVDLSILDNPGREILRTTKLFFSKQFLLIVPFIGQAVFAEAIFFTYLSLWFSVRARALGSFLSGIIAVIGGNLLGSWLDRTSIPHKMRARSSFWLIVVLQGAWWTWATVLVTKFRHAQPTYDWSSPGFTAAFLVFVFLTLGFQLNYLFLYFIIQNISADNSEVVRYAALLRDEESLRPGVNRVSDVDSPISYAPANPPAYTTSERPDEEHRHAPERHQVQADTVWSFFDAIQRGLGDKVERLITTGLVSPNTTSRSGETPLLAAVRVRDSSMVRRLLSRGAMVNEYGKTTVNWDTLDRTALQLAAETGNLAIVKMLMEEFHADDSLIAPDGALALRLAAANGHREIVDYLPTRRGGAWKRWRFAHRAEMDRITTALDKIGTFVVFFAWKVPKGTAQAAAKTLKSAWKRRHEFADWAKLQVKRLPSRLAAAGASIARGVRKIPRLAKSVALRIWRLIRAVPSGIRICANWIGDTLGKAGHWVVHVLKRAASFFHTVIVAVHSWFRQITLRDVWNGFCSVLQAVFVGFPTLLWSFVKSFGDLMYGFMEAVFGLLGLCLWGCVVGIVSLLCYIPRKIWQCIEAVGRMIAKTVKEILVYFDPKRVSAA</sequence>
<feature type="transmembrane region" description="Helical" evidence="7">
    <location>
        <begin position="26"/>
        <end position="47"/>
    </location>
</feature>
<evidence type="ECO:0000256" key="5">
    <source>
        <dbReference type="PROSITE-ProRule" id="PRU00023"/>
    </source>
</evidence>
<feature type="transmembrane region" description="Helical" evidence="7">
    <location>
        <begin position="349"/>
        <end position="371"/>
    </location>
</feature>
<evidence type="ECO:0000256" key="3">
    <source>
        <dbReference type="ARBA" id="ARBA00022989"/>
    </source>
</evidence>
<dbReference type="Pfam" id="PF12796">
    <property type="entry name" value="Ank_2"/>
    <property type="match status" value="1"/>
</dbReference>
<name>A0A0B4H2E7_METGA</name>
<keyword evidence="3 7" id="KW-1133">Transmembrane helix</keyword>
<evidence type="ECO:0000313" key="9">
    <source>
        <dbReference type="Proteomes" id="UP000031192"/>
    </source>
</evidence>
<dbReference type="GO" id="GO:0016020">
    <property type="term" value="C:membrane"/>
    <property type="evidence" value="ECO:0007669"/>
    <property type="project" value="UniProtKB-SubCell"/>
</dbReference>
<keyword evidence="2 7" id="KW-0812">Transmembrane</keyword>
<evidence type="ECO:0000313" key="8">
    <source>
        <dbReference type="EMBL" id="KID83931.1"/>
    </source>
</evidence>
<dbReference type="InterPro" id="IPR036259">
    <property type="entry name" value="MFS_trans_sf"/>
</dbReference>
<comment type="caution">
    <text evidence="8">The sequence shown here is derived from an EMBL/GenBank/DDBJ whole genome shotgun (WGS) entry which is preliminary data.</text>
</comment>
<dbReference type="PROSITE" id="PS50297">
    <property type="entry name" value="ANK_REP_REGION"/>
    <property type="match status" value="1"/>
</dbReference>
<dbReference type="InterPro" id="IPR010291">
    <property type="entry name" value="Ion_channel_UNC-93"/>
</dbReference>
<evidence type="ECO:0000256" key="2">
    <source>
        <dbReference type="ARBA" id="ARBA00022692"/>
    </source>
</evidence>
<evidence type="ECO:0000256" key="1">
    <source>
        <dbReference type="ARBA" id="ARBA00004141"/>
    </source>
</evidence>
<dbReference type="Gene3D" id="1.25.40.20">
    <property type="entry name" value="Ankyrin repeat-containing domain"/>
    <property type="match status" value="1"/>
</dbReference>
<dbReference type="InterPro" id="IPR002110">
    <property type="entry name" value="Ankyrin_rpt"/>
</dbReference>
<dbReference type="InterPro" id="IPR036770">
    <property type="entry name" value="Ankyrin_rpt-contain_sf"/>
</dbReference>
<feature type="transmembrane region" description="Helical" evidence="7">
    <location>
        <begin position="186"/>
        <end position="206"/>
    </location>
</feature>
<keyword evidence="9" id="KW-1185">Reference proteome</keyword>
<evidence type="ECO:0000256" key="7">
    <source>
        <dbReference type="SAM" id="Phobius"/>
    </source>
</evidence>
<feature type="transmembrane region" description="Helical" evidence="7">
    <location>
        <begin position="758"/>
        <end position="788"/>
    </location>
</feature>
<protein>
    <submittedName>
        <fullName evidence="8">Ankyrin repeat-containing protein</fullName>
    </submittedName>
</protein>
<dbReference type="EMBL" id="AZNH01000050">
    <property type="protein sequence ID" value="KID83931.1"/>
    <property type="molecule type" value="Genomic_DNA"/>
</dbReference>
<feature type="transmembrane region" description="Helical" evidence="7">
    <location>
        <begin position="275"/>
        <end position="297"/>
    </location>
</feature>
<evidence type="ECO:0000256" key="4">
    <source>
        <dbReference type="ARBA" id="ARBA00023136"/>
    </source>
</evidence>
<gene>
    <name evidence="8" type="ORF">MGU_08803</name>
</gene>
<feature type="transmembrane region" description="Helical" evidence="7">
    <location>
        <begin position="85"/>
        <end position="104"/>
    </location>
</feature>
<reference evidence="8 9" key="1">
    <citation type="journal article" date="2014" name="Proc. Natl. Acad. Sci. U.S.A.">
        <title>Trajectory and genomic determinants of fungal-pathogen speciation and host adaptation.</title>
        <authorList>
            <person name="Hu X."/>
            <person name="Xiao G."/>
            <person name="Zheng P."/>
            <person name="Shang Y."/>
            <person name="Su Y."/>
            <person name="Zhang X."/>
            <person name="Liu X."/>
            <person name="Zhan S."/>
            <person name="St Leger R.J."/>
            <person name="Wang C."/>
        </authorList>
    </citation>
    <scope>NUCLEOTIDE SEQUENCE [LARGE SCALE GENOMIC DNA]</scope>
    <source>
        <strain evidence="8 9">ARSEF 977</strain>
    </source>
</reference>
<dbReference type="PANTHER" id="PTHR23294:SF19">
    <property type="entry name" value="DUF895 DOMAIN MEMBRANE PROTEIN-RELATED"/>
    <property type="match status" value="1"/>
</dbReference>
<dbReference type="SMART" id="SM00248">
    <property type="entry name" value="ANK"/>
    <property type="match status" value="3"/>
</dbReference>
<dbReference type="PANTHER" id="PTHR23294">
    <property type="entry name" value="ET TRANSLATION PRODUCT-RELATED"/>
    <property type="match status" value="1"/>
</dbReference>
<feature type="transmembrane region" description="Helical" evidence="7">
    <location>
        <begin position="309"/>
        <end position="329"/>
    </location>
</feature>
<dbReference type="Pfam" id="PF05978">
    <property type="entry name" value="UNC-93"/>
    <property type="match status" value="1"/>
</dbReference>
<feature type="repeat" description="ANK" evidence="5">
    <location>
        <begin position="474"/>
        <end position="506"/>
    </location>
</feature>
<keyword evidence="4 7" id="KW-0472">Membrane</keyword>
<dbReference type="SUPFAM" id="SSF103473">
    <property type="entry name" value="MFS general substrate transporter"/>
    <property type="match status" value="1"/>
</dbReference>
<dbReference type="HOGENOM" id="CLU_344197_0_0_1"/>
<feature type="transmembrane region" description="Helical" evidence="7">
    <location>
        <begin position="59"/>
        <end position="78"/>
    </location>
</feature>
<dbReference type="Proteomes" id="UP000031192">
    <property type="component" value="Unassembled WGS sequence"/>
</dbReference>
<feature type="transmembrane region" description="Helical" evidence="7">
    <location>
        <begin position="116"/>
        <end position="141"/>
    </location>
</feature>
<dbReference type="InterPro" id="IPR051617">
    <property type="entry name" value="UNC-93-like_regulator"/>
</dbReference>
<organism evidence="8 9">
    <name type="scientific">Metarhizium guizhouense (strain ARSEF 977)</name>
    <dbReference type="NCBI Taxonomy" id="1276136"/>
    <lineage>
        <taxon>Eukaryota</taxon>
        <taxon>Fungi</taxon>
        <taxon>Dikarya</taxon>
        <taxon>Ascomycota</taxon>
        <taxon>Pezizomycotina</taxon>
        <taxon>Sordariomycetes</taxon>
        <taxon>Hypocreomycetidae</taxon>
        <taxon>Hypocreales</taxon>
        <taxon>Clavicipitaceae</taxon>
        <taxon>Metarhizium</taxon>
    </lineage>
</organism>
<dbReference type="Gene3D" id="1.20.1250.20">
    <property type="entry name" value="MFS general substrate transporter like domains"/>
    <property type="match status" value="1"/>
</dbReference>
<dbReference type="PROSITE" id="PS50088">
    <property type="entry name" value="ANK_REPEAT"/>
    <property type="match status" value="1"/>
</dbReference>
<proteinExistence type="predicted"/>
<comment type="subcellular location">
    <subcellularLocation>
        <location evidence="1">Membrane</location>
        <topology evidence="1">Multi-pass membrane protein</topology>
    </subcellularLocation>
</comment>
<dbReference type="SUPFAM" id="SSF48403">
    <property type="entry name" value="Ankyrin repeat"/>
    <property type="match status" value="1"/>
</dbReference>
<feature type="region of interest" description="Disordered" evidence="6">
    <location>
        <begin position="405"/>
        <end position="434"/>
    </location>
</feature>
<evidence type="ECO:0000256" key="6">
    <source>
        <dbReference type="SAM" id="MobiDB-lite"/>
    </source>
</evidence>
<keyword evidence="5" id="KW-0040">ANK repeat</keyword>
<dbReference type="AlphaFoldDB" id="A0A0B4H2E7"/>
<feature type="transmembrane region" description="Helical" evidence="7">
    <location>
        <begin position="244"/>
        <end position="269"/>
    </location>
</feature>
<feature type="transmembrane region" description="Helical" evidence="7">
    <location>
        <begin position="153"/>
        <end position="174"/>
    </location>
</feature>
<feature type="transmembrane region" description="Helical" evidence="7">
    <location>
        <begin position="729"/>
        <end position="752"/>
    </location>
</feature>
<feature type="compositionally biased region" description="Basic and acidic residues" evidence="6">
    <location>
        <begin position="422"/>
        <end position="434"/>
    </location>
</feature>
<accession>A0A0B4H2E7</accession>